<dbReference type="EMBL" id="BJTG01000009">
    <property type="protein sequence ID" value="GEJ58786.1"/>
    <property type="molecule type" value="Genomic_DNA"/>
</dbReference>
<keyword evidence="3" id="KW-1185">Reference proteome</keyword>
<evidence type="ECO:0000313" key="2">
    <source>
        <dbReference type="EMBL" id="GEJ58786.1"/>
    </source>
</evidence>
<keyword evidence="1" id="KW-0732">Signal</keyword>
<feature type="chain" id="PRO_5029562067" description="Outer membrane protein beta-barrel domain-containing protein" evidence="1">
    <location>
        <begin position="32"/>
        <end position="209"/>
    </location>
</feature>
<organism evidence="2 3">
    <name type="scientific">Anaeromyxobacter diazotrophicus</name>
    <dbReference type="NCBI Taxonomy" id="2590199"/>
    <lineage>
        <taxon>Bacteria</taxon>
        <taxon>Pseudomonadati</taxon>
        <taxon>Myxococcota</taxon>
        <taxon>Myxococcia</taxon>
        <taxon>Myxococcales</taxon>
        <taxon>Cystobacterineae</taxon>
        <taxon>Anaeromyxobacteraceae</taxon>
        <taxon>Anaeromyxobacter</taxon>
    </lineage>
</organism>
<accession>A0A7I9VQU4</accession>
<reference evidence="3" key="1">
    <citation type="journal article" date="2020" name="Appl. Environ. Microbiol.">
        <title>Diazotrophic Anaeromyxobacter Isolates from Soils.</title>
        <authorList>
            <person name="Masuda Y."/>
            <person name="Yamanaka H."/>
            <person name="Xu Z.X."/>
            <person name="Shiratori Y."/>
            <person name="Aono T."/>
            <person name="Amachi S."/>
            <person name="Senoo K."/>
            <person name="Itoh H."/>
        </authorList>
    </citation>
    <scope>NUCLEOTIDE SEQUENCE [LARGE SCALE GENOMIC DNA]</scope>
    <source>
        <strain evidence="3">R267</strain>
    </source>
</reference>
<evidence type="ECO:0000256" key="1">
    <source>
        <dbReference type="SAM" id="SignalP"/>
    </source>
</evidence>
<evidence type="ECO:0008006" key="4">
    <source>
        <dbReference type="Google" id="ProtNLM"/>
    </source>
</evidence>
<sequence length="209" mass="21394">MRWNGQVKSLARTVGAVALVLAAGAHRLARADELAASVPAGGLPPSPAIVDAGPGDSQRILGLTLQAGPFAGFGAGLQVGTPDVGVRAAVGWTPLLLVSTGSSDLHFYSTLQVSPDLYVRLLSLRTTTHLGAQMGYRYSSALGHGLAVGGYLQFALYRAVDGLVTGGLLLYPDGEAHLRSAEHLSSSTGFSFPGPNASLGISLGLAFFP</sequence>
<feature type="signal peptide" evidence="1">
    <location>
        <begin position="1"/>
        <end position="31"/>
    </location>
</feature>
<dbReference type="AlphaFoldDB" id="A0A7I9VQU4"/>
<name>A0A7I9VQU4_9BACT</name>
<evidence type="ECO:0000313" key="3">
    <source>
        <dbReference type="Proteomes" id="UP000503640"/>
    </source>
</evidence>
<comment type="caution">
    <text evidence="2">The sequence shown here is derived from an EMBL/GenBank/DDBJ whole genome shotgun (WGS) entry which is preliminary data.</text>
</comment>
<protein>
    <recommendedName>
        <fullName evidence="4">Outer membrane protein beta-barrel domain-containing protein</fullName>
    </recommendedName>
</protein>
<proteinExistence type="predicted"/>
<gene>
    <name evidence="2" type="ORF">AMYX_35270</name>
</gene>
<dbReference type="RefSeq" id="WP_176067681.1">
    <property type="nucleotide sequence ID" value="NZ_BJTG01000009.1"/>
</dbReference>
<dbReference type="Proteomes" id="UP000503640">
    <property type="component" value="Unassembled WGS sequence"/>
</dbReference>